<feature type="region of interest" description="Disordered" evidence="1">
    <location>
        <begin position="60"/>
        <end position="84"/>
    </location>
</feature>
<dbReference type="InParanoid" id="A0A1V8SFL2"/>
<dbReference type="EMBL" id="NAJO01000051">
    <property type="protein sequence ID" value="OQN97770.1"/>
    <property type="molecule type" value="Genomic_DNA"/>
</dbReference>
<keyword evidence="3" id="KW-1185">Reference proteome</keyword>
<gene>
    <name evidence="2" type="ORF">B0A48_16091</name>
</gene>
<protein>
    <submittedName>
        <fullName evidence="2">Uncharacterized protein</fullName>
    </submittedName>
</protein>
<sequence length="388" mass="42732">MARLKLNGFQRALVALLAALALCLLTGPITFRDLYQGSDTNEEASLSLYSAFARSKTPAQALRRADNSGSEDSNSDEDETELPAPVEFKLTEEEKTTAYHDYGCRGAKLLGILRDSAKHTPSSWIHFSGISSWGWRINAESTAQGAPVREYGLNNVLDSIGASEAEPPNNNIRWVHDIRTTHSDGARDVAYPATGAYYEDICNVRDGVIIAYDIVGPRFRVMGRTEGEVPADRPLPKLAQWSDVVWLTWVNLTTDATRGGLKHVIHTGVLNQYSVAIAEMAVMSMGNANGRLKNFPGHKFTQSNDREAQAAFEALVGSPNVSGTAWLLIQHFRAVGKKAIKSVSIWNADPMPAVLKLTEMGNWNENMNLLIELAPLEDAEHTRRRSRL</sequence>
<comment type="caution">
    <text evidence="2">The sequence shown here is derived from an EMBL/GenBank/DDBJ whole genome shotgun (WGS) entry which is preliminary data.</text>
</comment>
<dbReference type="AlphaFoldDB" id="A0A1V8SFL2"/>
<dbReference type="Proteomes" id="UP000192596">
    <property type="component" value="Unassembled WGS sequence"/>
</dbReference>
<evidence type="ECO:0000256" key="1">
    <source>
        <dbReference type="SAM" id="MobiDB-lite"/>
    </source>
</evidence>
<evidence type="ECO:0000313" key="2">
    <source>
        <dbReference type="EMBL" id="OQN97770.1"/>
    </source>
</evidence>
<reference evidence="3" key="1">
    <citation type="submission" date="2017-03" db="EMBL/GenBank/DDBJ databases">
        <title>Genomes of endolithic fungi from Antarctica.</title>
        <authorList>
            <person name="Coleine C."/>
            <person name="Masonjones S."/>
            <person name="Stajich J.E."/>
        </authorList>
    </citation>
    <scope>NUCLEOTIDE SEQUENCE [LARGE SCALE GENOMIC DNA]</scope>
    <source>
        <strain evidence="3">CCFEE 5527</strain>
    </source>
</reference>
<evidence type="ECO:0000313" key="3">
    <source>
        <dbReference type="Proteomes" id="UP000192596"/>
    </source>
</evidence>
<dbReference type="STRING" id="1507870.A0A1V8SFL2"/>
<organism evidence="2 3">
    <name type="scientific">Cryoendolithus antarcticus</name>
    <dbReference type="NCBI Taxonomy" id="1507870"/>
    <lineage>
        <taxon>Eukaryota</taxon>
        <taxon>Fungi</taxon>
        <taxon>Dikarya</taxon>
        <taxon>Ascomycota</taxon>
        <taxon>Pezizomycotina</taxon>
        <taxon>Dothideomycetes</taxon>
        <taxon>Dothideomycetidae</taxon>
        <taxon>Cladosporiales</taxon>
        <taxon>Cladosporiaceae</taxon>
        <taxon>Cryoendolithus</taxon>
    </lineage>
</organism>
<dbReference type="OrthoDB" id="5337308at2759"/>
<proteinExistence type="predicted"/>
<name>A0A1V8SFL2_9PEZI</name>
<accession>A0A1V8SFL2</accession>